<sequence>MQATISRATAVRPVASAQKVQKPQAKPQVNLARAAAAAFTAVALMAAPVFAAEGDVKNVVCASNPTAKICLKGSYQK</sequence>
<protein>
    <submittedName>
        <fullName evidence="1">Uncharacterized protein</fullName>
    </submittedName>
</protein>
<dbReference type="Proteomes" id="UP000256970">
    <property type="component" value="Unassembled WGS sequence"/>
</dbReference>
<evidence type="ECO:0000313" key="2">
    <source>
        <dbReference type="Proteomes" id="UP000256970"/>
    </source>
</evidence>
<reference evidence="1 2" key="1">
    <citation type="submission" date="2016-10" db="EMBL/GenBank/DDBJ databases">
        <authorList>
            <person name="Cai Z."/>
        </authorList>
    </citation>
    <scope>NUCLEOTIDE SEQUENCE [LARGE SCALE GENOMIC DNA]</scope>
</reference>
<name>A0A383VGG3_TETOB</name>
<organism evidence="1 2">
    <name type="scientific">Tetradesmus obliquus</name>
    <name type="common">Green alga</name>
    <name type="synonym">Acutodesmus obliquus</name>
    <dbReference type="NCBI Taxonomy" id="3088"/>
    <lineage>
        <taxon>Eukaryota</taxon>
        <taxon>Viridiplantae</taxon>
        <taxon>Chlorophyta</taxon>
        <taxon>core chlorophytes</taxon>
        <taxon>Chlorophyceae</taxon>
        <taxon>CS clade</taxon>
        <taxon>Sphaeropleales</taxon>
        <taxon>Scenedesmaceae</taxon>
        <taxon>Tetradesmus</taxon>
    </lineage>
</organism>
<dbReference type="EMBL" id="FNXT01000395">
    <property type="protein sequence ID" value="SZX64291.1"/>
    <property type="molecule type" value="Genomic_DNA"/>
</dbReference>
<accession>A0A383VGG3</accession>
<gene>
    <name evidence="1" type="ORF">BQ4739_LOCUS4806</name>
</gene>
<keyword evidence="2" id="KW-1185">Reference proteome</keyword>
<dbReference type="AlphaFoldDB" id="A0A383VGG3"/>
<proteinExistence type="predicted"/>
<evidence type="ECO:0000313" key="1">
    <source>
        <dbReference type="EMBL" id="SZX64291.1"/>
    </source>
</evidence>